<keyword evidence="7" id="KW-0408">Iron</keyword>
<keyword evidence="5 10" id="KW-0732">Signal</keyword>
<keyword evidence="3" id="KW-0349">Heme</keyword>
<dbReference type="EMBL" id="JAUCGR010000001">
    <property type="protein sequence ID" value="MDM7830352.1"/>
    <property type="molecule type" value="Genomic_DNA"/>
</dbReference>
<dbReference type="PROSITE" id="PS51318">
    <property type="entry name" value="TAT"/>
    <property type="match status" value="1"/>
</dbReference>
<dbReference type="GO" id="GO:0004601">
    <property type="term" value="F:peroxidase activity"/>
    <property type="evidence" value="ECO:0007669"/>
    <property type="project" value="UniProtKB-KW"/>
</dbReference>
<feature type="region of interest" description="Disordered" evidence="9">
    <location>
        <begin position="37"/>
        <end position="59"/>
    </location>
</feature>
<accession>A0ABT7S3Z7</accession>
<protein>
    <submittedName>
        <fullName evidence="12">Dyp-type peroxidase</fullName>
    </submittedName>
</protein>
<dbReference type="PANTHER" id="PTHR30521">
    <property type="entry name" value="DEFERROCHELATASE/PEROXIDASE"/>
    <property type="match status" value="1"/>
</dbReference>
<feature type="domain" description="Dyp-type peroxidase C-terminal" evidence="11">
    <location>
        <begin position="196"/>
        <end position="370"/>
    </location>
</feature>
<dbReference type="NCBIfam" id="TIGR01413">
    <property type="entry name" value="Dyp_perox_fam"/>
    <property type="match status" value="1"/>
</dbReference>
<feature type="signal peptide" evidence="10">
    <location>
        <begin position="1"/>
        <end position="24"/>
    </location>
</feature>
<sequence>MSPELSRRSLLLGGGALVAGATLAAAGAAAAIDQATPEPTGRRLSAAGRTQAGVARPATPQRNALHAVFAVPDTSRLQRDLAALGSAILALLDGPSQTPNPTLPDGPGDLTVHVGLGPRPLRAIDPSLPGATPMPSFARDDAIAADRRDGDLLVALASSDAGALRPALDHLLQAVPTLVPLWAEHGFRAAGEGTVARNPLGYLDGIIVPEGQDELDENVWITSGPLAGATVCVLRRLRLDRRAFTALDVPARDGVIGRHADGRPLSGGGPRTQVDLQAKTPEGEYLVPARAHARAAHPSFTGSALMLRRGYAFDRGPDPTSGVDDAGLLFVCFARDLDAFVRTQLRLDEVDDLMTYATATASGSFLVLPGFSRTRPLGSPLFT</sequence>
<dbReference type="InterPro" id="IPR006311">
    <property type="entry name" value="TAT_signal"/>
</dbReference>
<evidence type="ECO:0000256" key="10">
    <source>
        <dbReference type="SAM" id="SignalP"/>
    </source>
</evidence>
<reference evidence="12 13" key="1">
    <citation type="submission" date="2023-06" db="EMBL/GenBank/DDBJ databases">
        <title>Cellulomonas sp. MW9 Whole genome sequence.</title>
        <authorList>
            <person name="Park S."/>
        </authorList>
    </citation>
    <scope>NUCLEOTIDE SEQUENCE [LARGE SCALE GENOMIC DNA]</scope>
    <source>
        <strain evidence="12 13">MW9</strain>
    </source>
</reference>
<dbReference type="RefSeq" id="WP_289445243.1">
    <property type="nucleotide sequence ID" value="NZ_JAUCGR010000001.1"/>
</dbReference>
<evidence type="ECO:0000256" key="5">
    <source>
        <dbReference type="ARBA" id="ARBA00022729"/>
    </source>
</evidence>
<dbReference type="PANTHER" id="PTHR30521:SF4">
    <property type="entry name" value="DEFERROCHELATASE"/>
    <property type="match status" value="1"/>
</dbReference>
<evidence type="ECO:0000256" key="3">
    <source>
        <dbReference type="ARBA" id="ARBA00022617"/>
    </source>
</evidence>
<dbReference type="Proteomes" id="UP001321453">
    <property type="component" value="Unassembled WGS sequence"/>
</dbReference>
<dbReference type="InterPro" id="IPR006314">
    <property type="entry name" value="Dyp_peroxidase"/>
</dbReference>
<feature type="chain" id="PRO_5046587660" evidence="10">
    <location>
        <begin position="25"/>
        <end position="383"/>
    </location>
</feature>
<dbReference type="InterPro" id="IPR048328">
    <property type="entry name" value="Dyp_perox_C"/>
</dbReference>
<evidence type="ECO:0000256" key="8">
    <source>
        <dbReference type="ARBA" id="ARBA00025737"/>
    </source>
</evidence>
<keyword evidence="6" id="KW-0560">Oxidoreductase</keyword>
<dbReference type="SUPFAM" id="SSF54909">
    <property type="entry name" value="Dimeric alpha+beta barrel"/>
    <property type="match status" value="1"/>
</dbReference>
<dbReference type="InterPro" id="IPR011008">
    <property type="entry name" value="Dimeric_a/b-barrel"/>
</dbReference>
<evidence type="ECO:0000313" key="12">
    <source>
        <dbReference type="EMBL" id="MDM7830352.1"/>
    </source>
</evidence>
<evidence type="ECO:0000256" key="7">
    <source>
        <dbReference type="ARBA" id="ARBA00023004"/>
    </source>
</evidence>
<evidence type="ECO:0000256" key="9">
    <source>
        <dbReference type="SAM" id="MobiDB-lite"/>
    </source>
</evidence>
<comment type="caution">
    <text evidence="12">The sequence shown here is derived from an EMBL/GenBank/DDBJ whole genome shotgun (WGS) entry which is preliminary data.</text>
</comment>
<dbReference type="Pfam" id="PF20628">
    <property type="entry name" value="Dyp_perox_C"/>
    <property type="match status" value="1"/>
</dbReference>
<name>A0ABT7S3Z7_9CELL</name>
<dbReference type="PROSITE" id="PS51404">
    <property type="entry name" value="DYP_PEROXIDASE"/>
    <property type="match status" value="1"/>
</dbReference>
<keyword evidence="13" id="KW-1185">Reference proteome</keyword>
<evidence type="ECO:0000256" key="1">
    <source>
        <dbReference type="ARBA" id="ARBA00001970"/>
    </source>
</evidence>
<evidence type="ECO:0000313" key="13">
    <source>
        <dbReference type="Proteomes" id="UP001321453"/>
    </source>
</evidence>
<organism evidence="12 13">
    <name type="scientific">Cellulomonas edaphi</name>
    <dbReference type="NCBI Taxonomy" id="3053468"/>
    <lineage>
        <taxon>Bacteria</taxon>
        <taxon>Bacillati</taxon>
        <taxon>Actinomycetota</taxon>
        <taxon>Actinomycetes</taxon>
        <taxon>Micrococcales</taxon>
        <taxon>Cellulomonadaceae</taxon>
        <taxon>Cellulomonas</taxon>
    </lineage>
</organism>
<keyword evidence="2 12" id="KW-0575">Peroxidase</keyword>
<evidence type="ECO:0000256" key="6">
    <source>
        <dbReference type="ARBA" id="ARBA00023002"/>
    </source>
</evidence>
<evidence type="ECO:0000256" key="4">
    <source>
        <dbReference type="ARBA" id="ARBA00022723"/>
    </source>
</evidence>
<keyword evidence="4" id="KW-0479">Metal-binding</keyword>
<proteinExistence type="inferred from homology"/>
<comment type="similarity">
    <text evidence="8">Belongs to the DyP-type peroxidase family.</text>
</comment>
<gene>
    <name evidence="12" type="ORF">QRT05_03325</name>
</gene>
<comment type="cofactor">
    <cofactor evidence="1">
        <name>heme b</name>
        <dbReference type="ChEBI" id="CHEBI:60344"/>
    </cofactor>
</comment>
<evidence type="ECO:0000256" key="2">
    <source>
        <dbReference type="ARBA" id="ARBA00022559"/>
    </source>
</evidence>
<evidence type="ECO:0000259" key="11">
    <source>
        <dbReference type="Pfam" id="PF20628"/>
    </source>
</evidence>